<dbReference type="PANTHER" id="PTHR12815">
    <property type="entry name" value="SORTING AND ASSEMBLY MACHINERY SAMM50 PROTEIN FAMILY MEMBER"/>
    <property type="match status" value="1"/>
</dbReference>
<dbReference type="InterPro" id="IPR010827">
    <property type="entry name" value="BamA/TamA_POTRA"/>
</dbReference>
<evidence type="ECO:0000256" key="3">
    <source>
        <dbReference type="ARBA" id="ARBA00022729"/>
    </source>
</evidence>
<feature type="domain" description="POTRA" evidence="9">
    <location>
        <begin position="361"/>
        <end position="426"/>
    </location>
</feature>
<protein>
    <recommendedName>
        <fullName evidence="7">Outer membrane protein assembly factor BamA</fullName>
    </recommendedName>
</protein>
<feature type="domain" description="POTRA" evidence="9">
    <location>
        <begin position="110"/>
        <end position="182"/>
    </location>
</feature>
<sequence>MPTVCASVRFCRSLWLLLAFLLLGCPSMIFGQEARILEIEIQGTSELEEAQLLFSLESQVNFPLDRQHIRQDIRQIFETGLFRNVRAEVEPLGDGYRLRYVVEERPRLLSVQLEGVNLLDLDEIREKLLLRANDIYDPFKAEQDQTMILDQYRENGYTTARVLPRLEKESEQEYRLTYVAQEQPKVFLTDVDISGTKVFAAVDLKRIMLSTEVDCFNWINSSGIFQEERVNQDLVLLTQKYLQQGYIKVFIDKPDVTLYHNPEYSRVELSLNITEGDQYFTGLVNVSGDLLEPEAELLEQLELKTGGVYNPFLQNRDRAVLDELYQERGYAFVRVIPQTRINKDNKTVDVNYRILQGEKAYIGRISVAGNTETRDHVIRREFEVNESQLFDGKRLRLSQENLGRLGFFEPGLQLERRRRPEEDNILDLMARLKETQTGTFQAQIGYSDVTGFSGGLSLTKGNLFGNGQTLRLSAQFSEQDVTNEYSVTFIDPRLFSTRLSNSIQFSHRRLADSTGLERGSLRENTYGTSVGMPIYWRDLRLSVSWNAVDRLYDNEGYNVFKRSIAPTLAYNTVNHPIFPTEGIKTSLTLVQTGTPFGGNVQLREFITNYQQFWTLNEAQTLIAMAKGRLGWLQQMGSSPIPPEDRYRLGGLNSVRGHNYYAIAGPYGGTERITNQQLTSYIDEFGLTQARLSDKRTSGLNFDELGKLKSGGVSERLFNLELLFPLSRDERSFIRGVVFFDAGNINAEPEQYTLLGETEPDFFDLRRSTGGGVRLITPLGVLRFEYGVKLDPRGGESPDRFDFSISGLF</sequence>
<evidence type="ECO:0000259" key="9">
    <source>
        <dbReference type="Pfam" id="PF07244"/>
    </source>
</evidence>
<keyword evidence="3" id="KW-0732">Signal</keyword>
<proteinExistence type="predicted"/>
<dbReference type="PANTHER" id="PTHR12815:SF47">
    <property type="entry name" value="TRANSLOCATION AND ASSEMBLY MODULE SUBUNIT TAMA"/>
    <property type="match status" value="1"/>
</dbReference>
<dbReference type="GO" id="GO:0071709">
    <property type="term" value="P:membrane assembly"/>
    <property type="evidence" value="ECO:0007669"/>
    <property type="project" value="InterPro"/>
</dbReference>
<keyword evidence="4" id="KW-0677">Repeat</keyword>
<dbReference type="Pfam" id="PF01103">
    <property type="entry name" value="Omp85"/>
    <property type="match status" value="1"/>
</dbReference>
<dbReference type="EMBL" id="NZEX01000034">
    <property type="protein sequence ID" value="MAH62489.1"/>
    <property type="molecule type" value="Genomic_DNA"/>
</dbReference>
<feature type="domain" description="POTRA" evidence="9">
    <location>
        <begin position="189"/>
        <end position="276"/>
    </location>
</feature>
<evidence type="ECO:0000259" key="8">
    <source>
        <dbReference type="Pfam" id="PF01103"/>
    </source>
</evidence>
<dbReference type="InterPro" id="IPR039910">
    <property type="entry name" value="D15-like"/>
</dbReference>
<evidence type="ECO:0000256" key="5">
    <source>
        <dbReference type="ARBA" id="ARBA00023136"/>
    </source>
</evidence>
<keyword evidence="6" id="KW-0998">Cell outer membrane</keyword>
<reference evidence="11" key="1">
    <citation type="submission" date="2017-09" db="EMBL/GenBank/DDBJ databases">
        <title>The Reconstruction of 2,631 Draft Metagenome-Assembled Genomes from the Global Oceans.</title>
        <authorList>
            <person name="Tully B.J."/>
            <person name="Graham E.D."/>
            <person name="Heidelberg J.F."/>
        </authorList>
    </citation>
    <scope>NUCLEOTIDE SEQUENCE [LARGE SCALE GENOMIC DNA]</scope>
</reference>
<dbReference type="GO" id="GO:0009279">
    <property type="term" value="C:cell outer membrane"/>
    <property type="evidence" value="ECO:0007669"/>
    <property type="project" value="UniProtKB-UniRule"/>
</dbReference>
<feature type="domain" description="POTRA" evidence="9">
    <location>
        <begin position="35"/>
        <end position="105"/>
    </location>
</feature>
<evidence type="ECO:0000313" key="10">
    <source>
        <dbReference type="EMBL" id="MAH62489.1"/>
    </source>
</evidence>
<keyword evidence="5" id="KW-0472">Membrane</keyword>
<feature type="domain" description="POTRA" evidence="9">
    <location>
        <begin position="282"/>
        <end position="355"/>
    </location>
</feature>
<dbReference type="PIRSF" id="PIRSF006076">
    <property type="entry name" value="OM_assembly_OMP85"/>
    <property type="match status" value="1"/>
</dbReference>
<dbReference type="InterPro" id="IPR023707">
    <property type="entry name" value="OM_assembly_BamA"/>
</dbReference>
<dbReference type="NCBIfam" id="TIGR03303">
    <property type="entry name" value="OM_YaeT"/>
    <property type="match status" value="1"/>
</dbReference>
<evidence type="ECO:0000256" key="6">
    <source>
        <dbReference type="ARBA" id="ARBA00023237"/>
    </source>
</evidence>
<feature type="domain" description="Bacterial surface antigen (D15)" evidence="8">
    <location>
        <begin position="462"/>
        <end position="806"/>
    </location>
</feature>
<evidence type="ECO:0000256" key="1">
    <source>
        <dbReference type="ARBA" id="ARBA00004370"/>
    </source>
</evidence>
<dbReference type="Gene3D" id="2.40.160.50">
    <property type="entry name" value="membrane protein fhac: a member of the omp85/tpsb transporter family"/>
    <property type="match status" value="1"/>
</dbReference>
<keyword evidence="2" id="KW-0812">Transmembrane</keyword>
<dbReference type="AlphaFoldDB" id="A0A2D6YH35"/>
<accession>A0A2D6YH35</accession>
<name>A0A2D6YH35_9DELT</name>
<comment type="subcellular location">
    <subcellularLocation>
        <location evidence="1">Membrane</location>
    </subcellularLocation>
</comment>
<dbReference type="Pfam" id="PF07244">
    <property type="entry name" value="POTRA"/>
    <property type="match status" value="5"/>
</dbReference>
<evidence type="ECO:0000256" key="4">
    <source>
        <dbReference type="ARBA" id="ARBA00022737"/>
    </source>
</evidence>
<gene>
    <name evidence="10" type="primary">bamA</name>
    <name evidence="10" type="ORF">CMN54_03385</name>
</gene>
<evidence type="ECO:0000313" key="11">
    <source>
        <dbReference type="Proteomes" id="UP000226525"/>
    </source>
</evidence>
<evidence type="ECO:0000256" key="2">
    <source>
        <dbReference type="ARBA" id="ARBA00022692"/>
    </source>
</evidence>
<evidence type="ECO:0000256" key="7">
    <source>
        <dbReference type="NCBIfam" id="TIGR03303"/>
    </source>
</evidence>
<dbReference type="Proteomes" id="UP000226525">
    <property type="component" value="Unassembled WGS sequence"/>
</dbReference>
<dbReference type="Gene3D" id="3.10.20.310">
    <property type="entry name" value="membrane protein fhac"/>
    <property type="match status" value="5"/>
</dbReference>
<comment type="caution">
    <text evidence="10">The sequence shown here is derived from an EMBL/GenBank/DDBJ whole genome shotgun (WGS) entry which is preliminary data.</text>
</comment>
<dbReference type="InterPro" id="IPR000184">
    <property type="entry name" value="Bac_surfAg_D15"/>
</dbReference>
<organism evidence="10 11">
    <name type="scientific">SAR324 cluster bacterium</name>
    <dbReference type="NCBI Taxonomy" id="2024889"/>
    <lineage>
        <taxon>Bacteria</taxon>
        <taxon>Deltaproteobacteria</taxon>
        <taxon>SAR324 cluster</taxon>
    </lineage>
</organism>